<comment type="caution">
    <text evidence="4">The sequence shown here is derived from an EMBL/GenBank/DDBJ whole genome shotgun (WGS) entry which is preliminary data.</text>
</comment>
<dbReference type="InterPro" id="IPR011650">
    <property type="entry name" value="Peptidase_M20_dimer"/>
</dbReference>
<dbReference type="InterPro" id="IPR036264">
    <property type="entry name" value="Bact_exopeptidase_dim_dom"/>
</dbReference>
<dbReference type="RefSeq" id="WP_108384724.1">
    <property type="nucleotide sequence ID" value="NZ_QBUD01000001.1"/>
</dbReference>
<evidence type="ECO:0000313" key="5">
    <source>
        <dbReference type="Proteomes" id="UP000244523"/>
    </source>
</evidence>
<feature type="binding site" evidence="2">
    <location>
        <position position="139"/>
    </location>
    <ligand>
        <name>Mn(2+)</name>
        <dbReference type="ChEBI" id="CHEBI:29035"/>
        <label>2</label>
    </ligand>
</feature>
<dbReference type="OrthoDB" id="9777385at2"/>
<organism evidence="4 5">
    <name type="scientific">Yoonia sediminilitoris</name>
    <dbReference type="NCBI Taxonomy" id="1286148"/>
    <lineage>
        <taxon>Bacteria</taxon>
        <taxon>Pseudomonadati</taxon>
        <taxon>Pseudomonadota</taxon>
        <taxon>Alphaproteobacteria</taxon>
        <taxon>Rhodobacterales</taxon>
        <taxon>Paracoccaceae</taxon>
        <taxon>Yoonia</taxon>
    </lineage>
</organism>
<protein>
    <submittedName>
        <fullName evidence="4">Hippurate hydrolase</fullName>
    </submittedName>
</protein>
<feature type="binding site" evidence="2">
    <location>
        <position position="165"/>
    </location>
    <ligand>
        <name>Mn(2+)</name>
        <dbReference type="ChEBI" id="CHEBI:29035"/>
        <label>2</label>
    </ligand>
</feature>
<feature type="domain" description="Peptidase M20 dimerisation" evidence="3">
    <location>
        <begin position="189"/>
        <end position="282"/>
    </location>
</feature>
<feature type="binding site" evidence="2">
    <location>
        <position position="358"/>
    </location>
    <ligand>
        <name>Mn(2+)</name>
        <dbReference type="ChEBI" id="CHEBI:29035"/>
        <label>2</label>
    </ligand>
</feature>
<name>A0A2T6KR62_9RHOB</name>
<dbReference type="SUPFAM" id="SSF55031">
    <property type="entry name" value="Bacterial exopeptidase dimerisation domain"/>
    <property type="match status" value="1"/>
</dbReference>
<dbReference type="GO" id="GO:0050118">
    <property type="term" value="F:N-acetyldiaminopimelate deacetylase activity"/>
    <property type="evidence" value="ECO:0007669"/>
    <property type="project" value="UniProtKB-ARBA"/>
</dbReference>
<dbReference type="Pfam" id="PF01546">
    <property type="entry name" value="Peptidase_M20"/>
    <property type="match status" value="1"/>
</dbReference>
<dbReference type="Gene3D" id="3.30.70.360">
    <property type="match status" value="1"/>
</dbReference>
<reference evidence="4 5" key="1">
    <citation type="submission" date="2018-04" db="EMBL/GenBank/DDBJ databases">
        <title>Genomic Encyclopedia of Archaeal and Bacterial Type Strains, Phase II (KMG-II): from individual species to whole genera.</title>
        <authorList>
            <person name="Goeker M."/>
        </authorList>
    </citation>
    <scope>NUCLEOTIDE SEQUENCE [LARGE SCALE GENOMIC DNA]</scope>
    <source>
        <strain evidence="4 5">DSM 29955</strain>
    </source>
</reference>
<dbReference type="AlphaFoldDB" id="A0A2T6KR62"/>
<evidence type="ECO:0000256" key="2">
    <source>
        <dbReference type="PIRSR" id="PIRSR005962-1"/>
    </source>
</evidence>
<comment type="cofactor">
    <cofactor evidence="2">
        <name>Mn(2+)</name>
        <dbReference type="ChEBI" id="CHEBI:29035"/>
    </cofactor>
    <text evidence="2">The Mn(2+) ion enhances activity.</text>
</comment>
<dbReference type="GO" id="GO:0046872">
    <property type="term" value="F:metal ion binding"/>
    <property type="evidence" value="ECO:0007669"/>
    <property type="project" value="UniProtKB-KW"/>
</dbReference>
<dbReference type="PANTHER" id="PTHR11014:SF63">
    <property type="entry name" value="METALLOPEPTIDASE, PUTATIVE (AFU_ORTHOLOGUE AFUA_6G09600)-RELATED"/>
    <property type="match status" value="1"/>
</dbReference>
<keyword evidence="5" id="KW-1185">Reference proteome</keyword>
<sequence length="387" mass="41671">MPVKNRFAELLPEITEWRRDLHEHPEILFETHRTSAVVAEKLKAFGCDEIVTGIGRTGVVGVIKGKTDTSGKVVGLRADMDALPIHEATGLEYASKTDGAMHACGHDGHTAMLLGAAKYLSETRNFDGTVVVIFQPAEEGGGGGREMCEDGMMKRFGIQEVYGMHNWPGLPVGSFAIRPGAFFAATDQFDITIEGKGGHAAKPQETVDSTLVAAHVVTALQSIASRNADPVDQVVVSVTSIESSSKAFNVIAQRVELKGTVRTMSTEMRDLAETRMKAICEGTASAFGAKAEVTYYRGYPCMVNHEEQTEFAAEVAGSVAGACEDAPLVMGGEDFAYMLEERPGAYILVGNGDTASVHHPEYNFNDDAIPAGCSWWAEIVEKRMPVH</sequence>
<dbReference type="GO" id="GO:0019877">
    <property type="term" value="P:diaminopimelate biosynthetic process"/>
    <property type="evidence" value="ECO:0007669"/>
    <property type="project" value="UniProtKB-ARBA"/>
</dbReference>
<dbReference type="NCBIfam" id="TIGR01891">
    <property type="entry name" value="amidohydrolases"/>
    <property type="match status" value="1"/>
</dbReference>
<keyword evidence="1 4" id="KW-0378">Hydrolase</keyword>
<dbReference type="PIRSF" id="PIRSF005962">
    <property type="entry name" value="Pept_M20D_amidohydro"/>
    <property type="match status" value="1"/>
</dbReference>
<dbReference type="PANTHER" id="PTHR11014">
    <property type="entry name" value="PEPTIDASE M20 FAMILY MEMBER"/>
    <property type="match status" value="1"/>
</dbReference>
<dbReference type="EMBL" id="QBUD01000001">
    <property type="protein sequence ID" value="PUB19040.1"/>
    <property type="molecule type" value="Genomic_DNA"/>
</dbReference>
<keyword evidence="2" id="KW-0479">Metal-binding</keyword>
<dbReference type="SUPFAM" id="SSF53187">
    <property type="entry name" value="Zn-dependent exopeptidases"/>
    <property type="match status" value="1"/>
</dbReference>
<dbReference type="InterPro" id="IPR002933">
    <property type="entry name" value="Peptidase_M20"/>
</dbReference>
<evidence type="ECO:0000313" key="4">
    <source>
        <dbReference type="EMBL" id="PUB19040.1"/>
    </source>
</evidence>
<keyword evidence="2" id="KW-0464">Manganese</keyword>
<dbReference type="Pfam" id="PF07687">
    <property type="entry name" value="M20_dimer"/>
    <property type="match status" value="1"/>
</dbReference>
<dbReference type="Gene3D" id="3.40.630.10">
    <property type="entry name" value="Zn peptidases"/>
    <property type="match status" value="1"/>
</dbReference>
<evidence type="ECO:0000259" key="3">
    <source>
        <dbReference type="Pfam" id="PF07687"/>
    </source>
</evidence>
<evidence type="ECO:0000256" key="1">
    <source>
        <dbReference type="ARBA" id="ARBA00022801"/>
    </source>
</evidence>
<dbReference type="InterPro" id="IPR017439">
    <property type="entry name" value="Amidohydrolase"/>
</dbReference>
<proteinExistence type="predicted"/>
<feature type="binding site" evidence="2">
    <location>
        <position position="104"/>
    </location>
    <ligand>
        <name>Mn(2+)</name>
        <dbReference type="ChEBI" id="CHEBI:29035"/>
        <label>2</label>
    </ligand>
</feature>
<feature type="binding site" evidence="2">
    <location>
        <position position="106"/>
    </location>
    <ligand>
        <name>Mn(2+)</name>
        <dbReference type="ChEBI" id="CHEBI:29035"/>
        <label>2</label>
    </ligand>
</feature>
<dbReference type="FunFam" id="3.30.70.360:FF:000001">
    <property type="entry name" value="N-acetyldiaminopimelate deacetylase"/>
    <property type="match status" value="1"/>
</dbReference>
<gene>
    <name evidence="4" type="ORF">C8N45_101631</name>
</gene>
<accession>A0A2T6KR62</accession>
<dbReference type="Proteomes" id="UP000244523">
    <property type="component" value="Unassembled WGS sequence"/>
</dbReference>
<dbReference type="CDD" id="cd05666">
    <property type="entry name" value="M20_Acy1-like"/>
    <property type="match status" value="1"/>
</dbReference>